<keyword evidence="4" id="KW-0732">Signal</keyword>
<gene>
    <name evidence="11" type="ORF">FEM48_Zijuj10G0162300</name>
</gene>
<keyword evidence="9" id="KW-0325">Glycoprotein</keyword>
<comment type="subcellular location">
    <subcellularLocation>
        <location evidence="1">Membrane</location>
        <topology evidence="1">Single-pass membrane protein</topology>
    </subcellularLocation>
</comment>
<dbReference type="SUPFAM" id="SSF52058">
    <property type="entry name" value="L domain-like"/>
    <property type="match status" value="1"/>
</dbReference>
<evidence type="ECO:0000313" key="11">
    <source>
        <dbReference type="EMBL" id="KAH7516694.1"/>
    </source>
</evidence>
<accession>A0A978UPE2</accession>
<sequence>MDALKKSINGTNNMLRSGPTPPTPGVIPCDTRIAILFSIVESLGYQADFASSWIGNEPCDNGRGITCIEKNIDKNIAFINFGNMGNFSRLATTLRTLNLVDTNVIGSIPIELITLPHLRLLDVSNNWLHGKVPPFRSNVIVKTNGNSDIGKDIETPLWPKTPGGGDDGGGVGGSTVLDHPRLRTLPPLVMVRNWR</sequence>
<keyword evidence="3" id="KW-0812">Transmembrane</keyword>
<feature type="region of interest" description="Disordered" evidence="10">
    <location>
        <begin position="151"/>
        <end position="176"/>
    </location>
</feature>
<protein>
    <submittedName>
        <fullName evidence="11">Uncharacterized protein</fullName>
    </submittedName>
</protein>
<dbReference type="AlphaFoldDB" id="A0A978UPE2"/>
<dbReference type="Gene3D" id="3.80.10.10">
    <property type="entry name" value="Ribonuclease Inhibitor"/>
    <property type="match status" value="1"/>
</dbReference>
<evidence type="ECO:0000313" key="12">
    <source>
        <dbReference type="Proteomes" id="UP000813462"/>
    </source>
</evidence>
<evidence type="ECO:0000256" key="7">
    <source>
        <dbReference type="ARBA" id="ARBA00023136"/>
    </source>
</evidence>
<dbReference type="InterPro" id="IPR052422">
    <property type="entry name" value="Auxin_Ser/Thr_Kinase"/>
</dbReference>
<dbReference type="InterPro" id="IPR032675">
    <property type="entry name" value="LRR_dom_sf"/>
</dbReference>
<keyword evidence="6" id="KW-1133">Transmembrane helix</keyword>
<evidence type="ECO:0000256" key="1">
    <source>
        <dbReference type="ARBA" id="ARBA00004167"/>
    </source>
</evidence>
<keyword evidence="2" id="KW-0433">Leucine-rich repeat</keyword>
<evidence type="ECO:0000256" key="2">
    <source>
        <dbReference type="ARBA" id="ARBA00022614"/>
    </source>
</evidence>
<proteinExistence type="predicted"/>
<dbReference type="GO" id="GO:0016020">
    <property type="term" value="C:membrane"/>
    <property type="evidence" value="ECO:0007669"/>
    <property type="project" value="UniProtKB-SubCell"/>
</dbReference>
<comment type="caution">
    <text evidence="11">The sequence shown here is derived from an EMBL/GenBank/DDBJ whole genome shotgun (WGS) entry which is preliminary data.</text>
</comment>
<dbReference type="FunFam" id="3.80.10.10:FF:000129">
    <property type="entry name" value="Leucine-rich repeat receptor-like kinase"/>
    <property type="match status" value="1"/>
</dbReference>
<evidence type="ECO:0000256" key="4">
    <source>
        <dbReference type="ARBA" id="ARBA00022729"/>
    </source>
</evidence>
<evidence type="ECO:0000256" key="3">
    <source>
        <dbReference type="ARBA" id="ARBA00022692"/>
    </source>
</evidence>
<evidence type="ECO:0000256" key="10">
    <source>
        <dbReference type="SAM" id="MobiDB-lite"/>
    </source>
</evidence>
<evidence type="ECO:0000256" key="6">
    <source>
        <dbReference type="ARBA" id="ARBA00022989"/>
    </source>
</evidence>
<keyword evidence="8" id="KW-0675">Receptor</keyword>
<feature type="compositionally biased region" description="Gly residues" evidence="10">
    <location>
        <begin position="162"/>
        <end position="173"/>
    </location>
</feature>
<dbReference type="PANTHER" id="PTHR47986:SF34">
    <property type="entry name" value="RECEPTOR-LIKE KINASE TMK2"/>
    <property type="match status" value="1"/>
</dbReference>
<dbReference type="Proteomes" id="UP000813462">
    <property type="component" value="Unassembled WGS sequence"/>
</dbReference>
<keyword evidence="7" id="KW-0472">Membrane</keyword>
<evidence type="ECO:0000256" key="5">
    <source>
        <dbReference type="ARBA" id="ARBA00022737"/>
    </source>
</evidence>
<keyword evidence="5" id="KW-0677">Repeat</keyword>
<reference evidence="11" key="1">
    <citation type="journal article" date="2021" name="Front. Plant Sci.">
        <title>Chromosome-Scale Genome Assembly for Chinese Sour Jujube and Insights Into Its Genome Evolution and Domestication Signature.</title>
        <authorList>
            <person name="Shen L.-Y."/>
            <person name="Luo H."/>
            <person name="Wang X.-L."/>
            <person name="Wang X.-M."/>
            <person name="Qiu X.-J."/>
            <person name="Liu H."/>
            <person name="Zhou S.-S."/>
            <person name="Jia K.-H."/>
            <person name="Nie S."/>
            <person name="Bao Y.-T."/>
            <person name="Zhang R.-G."/>
            <person name="Yun Q.-Z."/>
            <person name="Chai Y.-H."/>
            <person name="Lu J.-Y."/>
            <person name="Li Y."/>
            <person name="Zhao S.-W."/>
            <person name="Mao J.-F."/>
            <person name="Jia S.-G."/>
            <person name="Mao Y.-M."/>
        </authorList>
    </citation>
    <scope>NUCLEOTIDE SEQUENCE</scope>
    <source>
        <strain evidence="11">AT0</strain>
        <tissue evidence="11">Leaf</tissue>
    </source>
</reference>
<organism evidence="11 12">
    <name type="scientific">Ziziphus jujuba var. spinosa</name>
    <dbReference type="NCBI Taxonomy" id="714518"/>
    <lineage>
        <taxon>Eukaryota</taxon>
        <taxon>Viridiplantae</taxon>
        <taxon>Streptophyta</taxon>
        <taxon>Embryophyta</taxon>
        <taxon>Tracheophyta</taxon>
        <taxon>Spermatophyta</taxon>
        <taxon>Magnoliopsida</taxon>
        <taxon>eudicotyledons</taxon>
        <taxon>Gunneridae</taxon>
        <taxon>Pentapetalae</taxon>
        <taxon>rosids</taxon>
        <taxon>fabids</taxon>
        <taxon>Rosales</taxon>
        <taxon>Rhamnaceae</taxon>
        <taxon>Paliureae</taxon>
        <taxon>Ziziphus</taxon>
    </lineage>
</organism>
<evidence type="ECO:0000256" key="9">
    <source>
        <dbReference type="ARBA" id="ARBA00023180"/>
    </source>
</evidence>
<evidence type="ECO:0000256" key="8">
    <source>
        <dbReference type="ARBA" id="ARBA00023170"/>
    </source>
</evidence>
<dbReference type="PANTHER" id="PTHR47986">
    <property type="entry name" value="OSJNBA0070M12.3 PROTEIN"/>
    <property type="match status" value="1"/>
</dbReference>
<dbReference type="EMBL" id="JAEACU010000010">
    <property type="protein sequence ID" value="KAH7516694.1"/>
    <property type="molecule type" value="Genomic_DNA"/>
</dbReference>
<name>A0A978UPE2_ZIZJJ</name>